<dbReference type="RefSeq" id="WP_052023120.1">
    <property type="nucleotide sequence ID" value="NZ_AXCW01000234.1"/>
</dbReference>
<evidence type="ECO:0008006" key="3">
    <source>
        <dbReference type="Google" id="ProtNLM"/>
    </source>
</evidence>
<evidence type="ECO:0000313" key="2">
    <source>
        <dbReference type="Proteomes" id="UP000019753"/>
    </source>
</evidence>
<comment type="caution">
    <text evidence="1">The sequence shown here is derived from an EMBL/GenBank/DDBJ whole genome shotgun (WGS) entry which is preliminary data.</text>
</comment>
<dbReference type="AlphaFoldDB" id="A0A021VTS4"/>
<evidence type="ECO:0000313" key="1">
    <source>
        <dbReference type="EMBL" id="EYR62467.1"/>
    </source>
</evidence>
<proteinExistence type="predicted"/>
<sequence length="130" mass="15049">MINSTPPSAPDGFYPEPVLYQAGGPPMPLMWAAHTVEQQKHHLEALDTWVVWLVHHYRLDRRYVPECWTKHWELIEELSALHLAWDAAYATTAHGDEPLNWHERFGHARLRLAEWVARAGCRPGEHRSTA</sequence>
<organism evidence="1 2">
    <name type="scientific">Actinotalea ferrariae CF5-4</name>
    <dbReference type="NCBI Taxonomy" id="948458"/>
    <lineage>
        <taxon>Bacteria</taxon>
        <taxon>Bacillati</taxon>
        <taxon>Actinomycetota</taxon>
        <taxon>Actinomycetes</taxon>
        <taxon>Micrococcales</taxon>
        <taxon>Cellulomonadaceae</taxon>
        <taxon>Actinotalea</taxon>
    </lineage>
</organism>
<keyword evidence="2" id="KW-1185">Reference proteome</keyword>
<dbReference type="OrthoDB" id="3535759at2"/>
<dbReference type="EMBL" id="AXCW01000234">
    <property type="protein sequence ID" value="EYR62467.1"/>
    <property type="molecule type" value="Genomic_DNA"/>
</dbReference>
<accession>A0A021VTS4</accession>
<reference evidence="1 2" key="1">
    <citation type="submission" date="2014-01" db="EMBL/GenBank/DDBJ databases">
        <title>Actinotalea ferrariae CF5-4.</title>
        <authorList>
            <person name="Chen F."/>
            <person name="Li Y."/>
            <person name="Wang G."/>
        </authorList>
    </citation>
    <scope>NUCLEOTIDE SEQUENCE [LARGE SCALE GENOMIC DNA]</scope>
    <source>
        <strain evidence="1 2">CF5-4</strain>
    </source>
</reference>
<name>A0A021VTS4_9CELL</name>
<dbReference type="Proteomes" id="UP000019753">
    <property type="component" value="Unassembled WGS sequence"/>
</dbReference>
<gene>
    <name evidence="1" type="ORF">N866_08280</name>
</gene>
<protein>
    <recommendedName>
        <fullName evidence="3">DUF4913 domain-containing protein</fullName>
    </recommendedName>
</protein>